<protein>
    <submittedName>
        <fullName evidence="2">Uncharacterized protein</fullName>
    </submittedName>
</protein>
<feature type="transmembrane region" description="Helical" evidence="1">
    <location>
        <begin position="37"/>
        <end position="63"/>
    </location>
</feature>
<evidence type="ECO:0000256" key="1">
    <source>
        <dbReference type="SAM" id="Phobius"/>
    </source>
</evidence>
<evidence type="ECO:0000313" key="3">
    <source>
        <dbReference type="Proteomes" id="UP000215827"/>
    </source>
</evidence>
<dbReference type="AlphaFoldDB" id="A0AA44SL02"/>
<comment type="caution">
    <text evidence="2">The sequence shown here is derived from an EMBL/GenBank/DDBJ whole genome shotgun (WGS) entry which is preliminary data.</text>
</comment>
<proteinExistence type="predicted"/>
<dbReference type="Proteomes" id="UP000215827">
    <property type="component" value="Unassembled WGS sequence"/>
</dbReference>
<dbReference type="EMBL" id="NEFA01000009">
    <property type="protein sequence ID" value="OYR05006.1"/>
    <property type="molecule type" value="Genomic_DNA"/>
</dbReference>
<sequence>MWATIPIFKSDYDLVDFLVDISMDAAKAMISRGIGMLVTGALAIFSVLVVFTTLGIIIVGLFFKY</sequence>
<gene>
    <name evidence="2" type="ORF">B9P89_10145</name>
</gene>
<keyword evidence="1" id="KW-1133">Transmembrane helix</keyword>
<reference evidence="2 3" key="1">
    <citation type="submission" date="2017-04" db="EMBL/GenBank/DDBJ databases">
        <title>Emergence of KPC-2-producing Citrobacter isolates from sediments of a Chinese river.</title>
        <authorList>
            <person name="Zheng B."/>
        </authorList>
    </citation>
    <scope>NUCLEOTIDE SEQUENCE [LARGE SCALE GENOMIC DNA]</scope>
    <source>
        <strain evidence="2 3">C191</strain>
    </source>
</reference>
<keyword evidence="1" id="KW-0812">Transmembrane</keyword>
<organism evidence="2 3">
    <name type="scientific">Citrobacter freundii</name>
    <dbReference type="NCBI Taxonomy" id="546"/>
    <lineage>
        <taxon>Bacteria</taxon>
        <taxon>Pseudomonadati</taxon>
        <taxon>Pseudomonadota</taxon>
        <taxon>Gammaproteobacteria</taxon>
        <taxon>Enterobacterales</taxon>
        <taxon>Enterobacteriaceae</taxon>
        <taxon>Citrobacter</taxon>
        <taxon>Citrobacter freundii complex</taxon>
    </lineage>
</organism>
<accession>A0AA44SL02</accession>
<name>A0AA44SL02_CITFR</name>
<evidence type="ECO:0000313" key="2">
    <source>
        <dbReference type="EMBL" id="OYR05006.1"/>
    </source>
</evidence>
<keyword evidence="1" id="KW-0472">Membrane</keyword>